<evidence type="ECO:0000313" key="2">
    <source>
        <dbReference type="Proteomes" id="UP000287651"/>
    </source>
</evidence>
<dbReference type="EMBL" id="AMZH03005082">
    <property type="protein sequence ID" value="RRT67326.1"/>
    <property type="molecule type" value="Genomic_DNA"/>
</dbReference>
<name>A0A426ZTH4_ENSVE</name>
<dbReference type="PANTHER" id="PTHR35128">
    <property type="entry name" value="SECRETION-REGULATING GUANINE NUCLEOTIDE EXCHANGE FACTOR"/>
    <property type="match status" value="1"/>
</dbReference>
<dbReference type="AlphaFoldDB" id="A0A426ZTH4"/>
<dbReference type="PANTHER" id="PTHR35128:SF1">
    <property type="entry name" value="SECRETION-REGULATING GUANINE NUCLEOTIDE EXCHANGE FACTOR"/>
    <property type="match status" value="1"/>
</dbReference>
<evidence type="ECO:0008006" key="3">
    <source>
        <dbReference type="Google" id="ProtNLM"/>
    </source>
</evidence>
<gene>
    <name evidence="1" type="ORF">B296_00039342</name>
</gene>
<dbReference type="Proteomes" id="UP000287651">
    <property type="component" value="Unassembled WGS sequence"/>
</dbReference>
<dbReference type="SUPFAM" id="SSF53474">
    <property type="entry name" value="alpha/beta-Hydrolases"/>
    <property type="match status" value="1"/>
</dbReference>
<comment type="caution">
    <text evidence="1">The sequence shown here is derived from an EMBL/GenBank/DDBJ whole genome shotgun (WGS) entry which is preliminary data.</text>
</comment>
<dbReference type="Gene3D" id="3.40.50.1820">
    <property type="entry name" value="alpha/beta hydrolase"/>
    <property type="match status" value="1"/>
</dbReference>
<sequence length="361" mass="40584">MPPLLPSRVPRAKKPPPAQHRHRRILLALLLVLLLGMIILAITTNGKRSGEPIPRSDPSTLKRNHFVGTSAPSQAAVDFTNGTDVIWQIPESPKAVLFVAHGCGCRAANFWDRSAACPHCVGLPEDRLIVLGALDRKFAVLTISSSGRCWSTEKDTGIVKWVIEWWIEKHKLRELPLVALGASSGGYFTSALAKEIRFSSVALMIAEGVFGSMGVPVGYPPTLFVHMPKDQHRMRLIERNMRALQKRGVHVKEVRCTDFPLTPTLLSDRIPGLDQAFSVKLFELFQEKGFIDERGYLRNDGRATPWKQVLREREPSLDKFEWINHIQEELNLAFGYHEMTSLQIDDILHWFESHMGSSSVS</sequence>
<evidence type="ECO:0000313" key="1">
    <source>
        <dbReference type="EMBL" id="RRT67326.1"/>
    </source>
</evidence>
<organism evidence="1 2">
    <name type="scientific">Ensete ventricosum</name>
    <name type="common">Abyssinian banana</name>
    <name type="synonym">Musa ensete</name>
    <dbReference type="NCBI Taxonomy" id="4639"/>
    <lineage>
        <taxon>Eukaryota</taxon>
        <taxon>Viridiplantae</taxon>
        <taxon>Streptophyta</taxon>
        <taxon>Embryophyta</taxon>
        <taxon>Tracheophyta</taxon>
        <taxon>Spermatophyta</taxon>
        <taxon>Magnoliopsida</taxon>
        <taxon>Liliopsida</taxon>
        <taxon>Zingiberales</taxon>
        <taxon>Musaceae</taxon>
        <taxon>Ensete</taxon>
    </lineage>
</organism>
<reference evidence="1 2" key="1">
    <citation type="journal article" date="2014" name="Agronomy (Basel)">
        <title>A Draft Genome Sequence for Ensete ventricosum, the Drought-Tolerant Tree Against Hunger.</title>
        <authorList>
            <person name="Harrison J."/>
            <person name="Moore K.A."/>
            <person name="Paszkiewicz K."/>
            <person name="Jones T."/>
            <person name="Grant M."/>
            <person name="Ambacheew D."/>
            <person name="Muzemil S."/>
            <person name="Studholme D.J."/>
        </authorList>
    </citation>
    <scope>NUCLEOTIDE SEQUENCE [LARGE SCALE GENOMIC DNA]</scope>
</reference>
<accession>A0A426ZTH4</accession>
<protein>
    <recommendedName>
        <fullName evidence="3">Peptidase S9 prolyl oligopeptidase catalytic domain-containing protein</fullName>
    </recommendedName>
</protein>
<dbReference type="InterPro" id="IPR029058">
    <property type="entry name" value="AB_hydrolase_fold"/>
</dbReference>
<proteinExistence type="predicted"/>